<evidence type="ECO:0000313" key="2">
    <source>
        <dbReference type="EMBL" id="XDJ01241.1"/>
    </source>
</evidence>
<feature type="region of interest" description="Disordered" evidence="1">
    <location>
        <begin position="1"/>
        <end position="31"/>
    </location>
</feature>
<accession>A0AB39C3L5</accession>
<sequence>MSIGGTATDYQYPQANRDPRHISGYVPRDWA</sequence>
<protein>
    <submittedName>
        <fullName evidence="2">Uncharacterized protein</fullName>
    </submittedName>
</protein>
<organism evidence="2">
    <name type="scientific">Salmonella phage vB_SE126_2P</name>
    <dbReference type="NCBI Taxonomy" id="3236704"/>
    <lineage>
        <taxon>Viruses</taxon>
    </lineage>
</organism>
<proteinExistence type="predicted"/>
<evidence type="ECO:0000256" key="1">
    <source>
        <dbReference type="SAM" id="MobiDB-lite"/>
    </source>
</evidence>
<reference evidence="2" key="1">
    <citation type="submission" date="2024-06" db="EMBL/GenBank/DDBJ databases">
        <authorList>
            <person name="Mutai I.J."/>
            <person name="Gurusinghe A."/>
            <person name="Wang B."/>
            <person name="Clark M."/>
            <person name="Bhandare S.G."/>
        </authorList>
    </citation>
    <scope>NUCLEOTIDE SEQUENCE</scope>
</reference>
<name>A0AB39C3L5_9VIRU</name>
<dbReference type="EMBL" id="PP935704">
    <property type="protein sequence ID" value="XDJ01241.1"/>
    <property type="molecule type" value="Genomic_DNA"/>
</dbReference>